<dbReference type="Pfam" id="PF06979">
    <property type="entry name" value="TMEM70"/>
    <property type="match status" value="1"/>
</dbReference>
<evidence type="ECO:0000313" key="4">
    <source>
        <dbReference type="Proteomes" id="UP000694546"/>
    </source>
</evidence>
<dbReference type="KEGG" id="gmh:115548389"/>
<dbReference type="GeneTree" id="ENSGT00390000018710"/>
<keyword evidence="2" id="KW-1133">Transmembrane helix</keyword>
<keyword evidence="2" id="KW-0812">Transmembrane</keyword>
<dbReference type="OMA" id="TTFYVKR"/>
<protein>
    <recommendedName>
        <fullName evidence="5">Transmembrane protein 70</fullName>
    </recommendedName>
</protein>
<dbReference type="RefSeq" id="XP_030218834.1">
    <property type="nucleotide sequence ID" value="XM_030362974.1"/>
</dbReference>
<feature type="transmembrane region" description="Helical" evidence="2">
    <location>
        <begin position="139"/>
        <end position="160"/>
    </location>
</feature>
<keyword evidence="2" id="KW-0472">Membrane</keyword>
<dbReference type="RefSeq" id="XP_030218835.1">
    <property type="nucleotide sequence ID" value="XM_030362975.1"/>
</dbReference>
<dbReference type="InterPro" id="IPR045325">
    <property type="entry name" value="TMEM70/TMEM186/TMEM223"/>
</dbReference>
<dbReference type="OrthoDB" id="156886at2759"/>
<dbReference type="GeneID" id="115548389"/>
<name>A0A8C4ZUE9_GADMO</name>
<reference evidence="3" key="2">
    <citation type="submission" date="2025-09" db="UniProtKB">
        <authorList>
            <consortium name="Ensembl"/>
        </authorList>
    </citation>
    <scope>IDENTIFICATION</scope>
</reference>
<evidence type="ECO:0000256" key="2">
    <source>
        <dbReference type="SAM" id="Phobius"/>
    </source>
</evidence>
<dbReference type="Ensembl" id="ENSGMOT00000021914.2">
    <property type="protein sequence ID" value="ENSGMOP00000021396.2"/>
    <property type="gene ID" value="ENSGMOG00000019909.2"/>
</dbReference>
<gene>
    <name evidence="3" type="primary">tmem70</name>
</gene>
<organism evidence="3 4">
    <name type="scientific">Gadus morhua</name>
    <name type="common">Atlantic cod</name>
    <dbReference type="NCBI Taxonomy" id="8049"/>
    <lineage>
        <taxon>Eukaryota</taxon>
        <taxon>Metazoa</taxon>
        <taxon>Chordata</taxon>
        <taxon>Craniata</taxon>
        <taxon>Vertebrata</taxon>
        <taxon>Euteleostomi</taxon>
        <taxon>Actinopterygii</taxon>
        <taxon>Neopterygii</taxon>
        <taxon>Teleostei</taxon>
        <taxon>Neoteleostei</taxon>
        <taxon>Acanthomorphata</taxon>
        <taxon>Zeiogadaria</taxon>
        <taxon>Gadariae</taxon>
        <taxon>Gadiformes</taxon>
        <taxon>Gadoidei</taxon>
        <taxon>Gadidae</taxon>
        <taxon>Gadus</taxon>
    </lineage>
</organism>
<evidence type="ECO:0008006" key="5">
    <source>
        <dbReference type="Google" id="ProtNLM"/>
    </source>
</evidence>
<dbReference type="PANTHER" id="PTHR13281:SF0">
    <property type="entry name" value="TRANSMEMBRANE PROTEIN 70, MITOCHONDRIAL"/>
    <property type="match status" value="1"/>
</dbReference>
<keyword evidence="4" id="KW-1185">Reference proteome</keyword>
<comment type="similarity">
    <text evidence="1">Belongs to the TMEM70 family.</text>
</comment>
<reference evidence="3" key="1">
    <citation type="submission" date="2025-08" db="UniProtKB">
        <authorList>
            <consortium name="Ensembl"/>
        </authorList>
    </citation>
    <scope>IDENTIFICATION</scope>
</reference>
<dbReference type="RefSeq" id="XP_030218833.1">
    <property type="nucleotide sequence ID" value="XM_030362973.1"/>
</dbReference>
<accession>A0A8C4ZUE9</accession>
<dbReference type="CTD" id="54968"/>
<dbReference type="GO" id="GO:0031966">
    <property type="term" value="C:mitochondrial membrane"/>
    <property type="evidence" value="ECO:0007669"/>
    <property type="project" value="TreeGrafter"/>
</dbReference>
<proteinExistence type="inferred from homology"/>
<dbReference type="InterPro" id="IPR009724">
    <property type="entry name" value="TMEM70"/>
</dbReference>
<evidence type="ECO:0000256" key="1">
    <source>
        <dbReference type="ARBA" id="ARBA00005280"/>
    </source>
</evidence>
<evidence type="ECO:0000313" key="3">
    <source>
        <dbReference type="Ensembl" id="ENSGMOP00000021396.2"/>
    </source>
</evidence>
<dbReference type="PANTHER" id="PTHR13281">
    <property type="entry name" value="TRANSMEMBRANE PROTEIN 70, MITOCHONDRIAL"/>
    <property type="match status" value="1"/>
</dbReference>
<dbReference type="GO" id="GO:0033615">
    <property type="term" value="P:mitochondrial proton-transporting ATP synthase complex assembly"/>
    <property type="evidence" value="ECO:0007669"/>
    <property type="project" value="TreeGrafter"/>
</dbReference>
<sequence>MLYLTLLRGLQRCVGPQSLRNVKCKAQFSVKPGCMSSGLSSPHQRTDTSFLRRSFHSGNVKVFRQTQCKPLQPLCLSSKSLCTSASDYSETGRLVYTGSLGRAIIGVKMFSYTSSGTSLCLMPHVLFKTGLATQSLAVQASFIAIISLFTFVTPVLLHLLTKGYVIRLYHNADQDAYTAVTCNIFLMEKRTVFKQGEVSIPAVAKMFTSFYAGRRSMLVNPDLFQLPSDYNHLMGYDQPFTFSEEDLERHDKG</sequence>
<dbReference type="Proteomes" id="UP000694546">
    <property type="component" value="Chromosome 8"/>
</dbReference>
<dbReference type="AlphaFoldDB" id="A0A8C4ZUE9"/>